<keyword evidence="3" id="KW-1185">Reference proteome</keyword>
<evidence type="ECO:0000313" key="3">
    <source>
        <dbReference type="Proteomes" id="UP000198703"/>
    </source>
</evidence>
<reference evidence="2 3" key="1">
    <citation type="submission" date="2016-10" db="EMBL/GenBank/DDBJ databases">
        <authorList>
            <person name="de Groot N.N."/>
        </authorList>
    </citation>
    <scope>NUCLEOTIDE SEQUENCE [LARGE SCALE GENOMIC DNA]</scope>
    <source>
        <strain evidence="2 3">DSM 15345</strain>
    </source>
</reference>
<proteinExistence type="predicted"/>
<protein>
    <submittedName>
        <fullName evidence="2">Histidine phosphatase superfamily (Branch 1)</fullName>
    </submittedName>
</protein>
<dbReference type="Proteomes" id="UP000198703">
    <property type="component" value="Unassembled WGS sequence"/>
</dbReference>
<organism evidence="2 3">
    <name type="scientific">Rubrimonas cliftonensis</name>
    <dbReference type="NCBI Taxonomy" id="89524"/>
    <lineage>
        <taxon>Bacteria</taxon>
        <taxon>Pseudomonadati</taxon>
        <taxon>Pseudomonadota</taxon>
        <taxon>Alphaproteobacteria</taxon>
        <taxon>Rhodobacterales</taxon>
        <taxon>Paracoccaceae</taxon>
        <taxon>Rubrimonas</taxon>
    </lineage>
</organism>
<feature type="signal peptide" evidence="1">
    <location>
        <begin position="1"/>
        <end position="21"/>
    </location>
</feature>
<name>A0A1H4D8N7_9RHOB</name>
<dbReference type="Gene3D" id="3.40.50.1240">
    <property type="entry name" value="Phosphoglycerate mutase-like"/>
    <property type="match status" value="1"/>
</dbReference>
<sequence>MRLPIIAGLLIATLATCAARAMTAEERAVLARLGEPGVHAVMRHALAPGYSDPADFRLDDCATQRNLDAAGRAQAQAAGDMLRAAGARIDRVLSSQWCRCLETARLMALGAVEEAPPLNSFFEARSRRAAQTEATRALVAGLPEGATALLVTHQVNVAALVGGGVRSGEIVVFRLGVDGEAEVLGRVTPPAG</sequence>
<dbReference type="AlphaFoldDB" id="A0A1H4D8N7"/>
<dbReference type="InterPro" id="IPR013078">
    <property type="entry name" value="His_Pase_superF_clade-1"/>
</dbReference>
<dbReference type="STRING" id="89524.SAMN05444370_109101"/>
<dbReference type="OrthoDB" id="2237472at2"/>
<keyword evidence="1" id="KW-0732">Signal</keyword>
<dbReference type="InterPro" id="IPR029033">
    <property type="entry name" value="His_PPase_superfam"/>
</dbReference>
<dbReference type="EMBL" id="FNQM01000009">
    <property type="protein sequence ID" value="SEA69074.1"/>
    <property type="molecule type" value="Genomic_DNA"/>
</dbReference>
<gene>
    <name evidence="2" type="ORF">SAMN05444370_109101</name>
</gene>
<evidence type="ECO:0000256" key="1">
    <source>
        <dbReference type="SAM" id="SignalP"/>
    </source>
</evidence>
<feature type="chain" id="PRO_5011650693" evidence="1">
    <location>
        <begin position="22"/>
        <end position="192"/>
    </location>
</feature>
<dbReference type="Pfam" id="PF00300">
    <property type="entry name" value="His_Phos_1"/>
    <property type="match status" value="1"/>
</dbReference>
<evidence type="ECO:0000313" key="2">
    <source>
        <dbReference type="EMBL" id="SEA69074.1"/>
    </source>
</evidence>
<dbReference type="RefSeq" id="WP_093254470.1">
    <property type="nucleotide sequence ID" value="NZ_FNQM01000009.1"/>
</dbReference>
<accession>A0A1H4D8N7</accession>
<dbReference type="SUPFAM" id="SSF53254">
    <property type="entry name" value="Phosphoglycerate mutase-like"/>
    <property type="match status" value="1"/>
</dbReference>